<dbReference type="GO" id="GO:0009252">
    <property type="term" value="P:peptidoglycan biosynthetic process"/>
    <property type="evidence" value="ECO:0007669"/>
    <property type="project" value="TreeGrafter"/>
</dbReference>
<dbReference type="PROSITE" id="PS51178">
    <property type="entry name" value="PASTA"/>
    <property type="match status" value="2"/>
</dbReference>
<dbReference type="InterPro" id="IPR050396">
    <property type="entry name" value="Glycosyltr_51/Transpeptidase"/>
</dbReference>
<keyword evidence="4" id="KW-0808">Transferase</keyword>
<evidence type="ECO:0000256" key="3">
    <source>
        <dbReference type="ARBA" id="ARBA00022676"/>
    </source>
</evidence>
<dbReference type="OrthoDB" id="9766909at2"/>
<name>A0A6I6ECF9_9MICO</name>
<keyword evidence="1" id="KW-0121">Carboxypeptidase</keyword>
<keyword evidence="3" id="KW-0328">Glycosyltransferase</keyword>
<feature type="region of interest" description="Disordered" evidence="9">
    <location>
        <begin position="815"/>
        <end position="874"/>
    </location>
</feature>
<dbReference type="AlphaFoldDB" id="A0A6I6ECF9"/>
<evidence type="ECO:0000256" key="8">
    <source>
        <dbReference type="ARBA" id="ARBA00049902"/>
    </source>
</evidence>
<dbReference type="InterPro" id="IPR001264">
    <property type="entry name" value="Glyco_trans_51"/>
</dbReference>
<dbReference type="InterPro" id="IPR036950">
    <property type="entry name" value="PBP_transglycosylase"/>
</dbReference>
<dbReference type="InterPro" id="IPR012338">
    <property type="entry name" value="Beta-lactam/transpept-like"/>
</dbReference>
<keyword evidence="5" id="KW-0378">Hydrolase</keyword>
<feature type="domain" description="PASTA" evidence="10">
    <location>
        <begin position="787"/>
        <end position="854"/>
    </location>
</feature>
<evidence type="ECO:0000259" key="10">
    <source>
        <dbReference type="PROSITE" id="PS51178"/>
    </source>
</evidence>
<keyword evidence="6" id="KW-0511">Multifunctional enzyme</keyword>
<dbReference type="KEGG" id="moj:D7D94_14015"/>
<keyword evidence="2" id="KW-0645">Protease</keyword>
<comment type="catalytic activity">
    <reaction evidence="8">
        <text>[GlcNAc-(1-&gt;4)-Mur2Ac(oyl-L-Ala-gamma-D-Glu-L-Lys-D-Ala-D-Ala)](n)-di-trans,octa-cis-undecaprenyl diphosphate + beta-D-GlcNAc-(1-&gt;4)-Mur2Ac(oyl-L-Ala-gamma-D-Glu-L-Lys-D-Ala-D-Ala)-di-trans,octa-cis-undecaprenyl diphosphate = [GlcNAc-(1-&gt;4)-Mur2Ac(oyl-L-Ala-gamma-D-Glu-L-Lys-D-Ala-D-Ala)](n+1)-di-trans,octa-cis-undecaprenyl diphosphate + di-trans,octa-cis-undecaprenyl diphosphate + H(+)</text>
        <dbReference type="Rhea" id="RHEA:23708"/>
        <dbReference type="Rhea" id="RHEA-COMP:9602"/>
        <dbReference type="Rhea" id="RHEA-COMP:9603"/>
        <dbReference type="ChEBI" id="CHEBI:15378"/>
        <dbReference type="ChEBI" id="CHEBI:58405"/>
        <dbReference type="ChEBI" id="CHEBI:60033"/>
        <dbReference type="ChEBI" id="CHEBI:78435"/>
        <dbReference type="EC" id="2.4.99.28"/>
    </reaction>
</comment>
<accession>A0A6I6ECF9</accession>
<evidence type="ECO:0000256" key="4">
    <source>
        <dbReference type="ARBA" id="ARBA00022679"/>
    </source>
</evidence>
<keyword evidence="12" id="KW-1185">Reference proteome</keyword>
<proteinExistence type="predicted"/>
<evidence type="ECO:0000256" key="5">
    <source>
        <dbReference type="ARBA" id="ARBA00022801"/>
    </source>
</evidence>
<protein>
    <submittedName>
        <fullName evidence="11">PASTA domain-containing protein</fullName>
    </submittedName>
</protein>
<sequence length="874" mass="92212">MPGVKKTASGVLGGMLGLVGLSAIAGVLVTATVTPAIAVAGSAASSAITMFDKLPAYLEVDTPMLPTTIYAKGLDGKDFALTSFYDQNRIPLEYEDVTQTMYDAILSSEDPRYYEHGGVDLIGTTRALLSNLQSGSNGQGGSSISQQYVKNVLIQKCEQEAPFGSEEQQACYYEATEADGAEGYERKLQEMRYAISIEQEYSKDEILIGYLNIANFGGSTYGIEAAAQYYFSTTAAKLTLNQAATLAGMVQNPNRYRVDLPDGSYTDGEGVAHNGAEDGYASTKQRRDYVLGRLLEDGKITQEQHDEAIAEAIEPKINPRETGCEAAGGSAYFCKYVQETILNDPAFGKEKADRWETLRRGGLDVYTTLDFNIQMPAENAMKATAASHIDGIEFGAAAVTVEPGTGKILAMAQNTHFSEDEKVVTTQPGYSSLVYAADYAHGSSNGFAVGSTYKLFTLIDWLENGRSINEVLNGNNRVFQWKCDGAPQSNSTKIGNFGNSGGYTGTISNFTRDSLNSGFLAMAEQLDVCEINRVAERFGVRLGNGGAVTETPALYDVLGSKAIAPLSMASAYATIANNGVRCTPHAIDHITDVKGEEVQVPETGCEPVIEPNIAATAAAALKTVMAGGGTGSRANPGDGTELIGKTGTHENISTMMIESSTAATTAVWVGNTRGTTDLRRVWSNGILGNDVRYELARPIQAAANQHYPGAPFPTPDSNLTRRILVDLPDVTGMSVEEATNVLRGKGFGVTVGDTVSGDQPKGTIQRQDPGAGQAAGGANVTIFPSDGKASAVPDVSGMSMKAAFAAITGAGFSNVERGSCEKQPNAGDGKATSTDPEAGAVASPDTTIRVNYAAKSCGDDKGGDKKDDKSKDDD</sequence>
<evidence type="ECO:0000256" key="2">
    <source>
        <dbReference type="ARBA" id="ARBA00022670"/>
    </source>
</evidence>
<dbReference type="Proteomes" id="UP000422989">
    <property type="component" value="Chromosome"/>
</dbReference>
<dbReference type="GO" id="GO:0008955">
    <property type="term" value="F:peptidoglycan glycosyltransferase activity"/>
    <property type="evidence" value="ECO:0007669"/>
    <property type="project" value="UniProtKB-EC"/>
</dbReference>
<dbReference type="PANTHER" id="PTHR32282:SF33">
    <property type="entry name" value="PEPTIDOGLYCAN GLYCOSYLTRANSFERASE"/>
    <property type="match status" value="1"/>
</dbReference>
<dbReference type="Pfam" id="PF00905">
    <property type="entry name" value="Transpeptidase"/>
    <property type="match status" value="1"/>
</dbReference>
<evidence type="ECO:0000256" key="7">
    <source>
        <dbReference type="ARBA" id="ARBA00034000"/>
    </source>
</evidence>
<evidence type="ECO:0000313" key="12">
    <source>
        <dbReference type="Proteomes" id="UP000422989"/>
    </source>
</evidence>
<dbReference type="SUPFAM" id="SSF56601">
    <property type="entry name" value="beta-lactamase/transpeptidase-like"/>
    <property type="match status" value="1"/>
</dbReference>
<dbReference type="EMBL" id="CP032550">
    <property type="protein sequence ID" value="QGU28658.1"/>
    <property type="molecule type" value="Genomic_DNA"/>
</dbReference>
<dbReference type="InterPro" id="IPR005543">
    <property type="entry name" value="PASTA_dom"/>
</dbReference>
<feature type="region of interest" description="Disordered" evidence="9">
    <location>
        <begin position="753"/>
        <end position="776"/>
    </location>
</feature>
<organism evidence="11 12">
    <name type="scientific">Microbacterium oryzae</name>
    <dbReference type="NCBI Taxonomy" id="743009"/>
    <lineage>
        <taxon>Bacteria</taxon>
        <taxon>Bacillati</taxon>
        <taxon>Actinomycetota</taxon>
        <taxon>Actinomycetes</taxon>
        <taxon>Micrococcales</taxon>
        <taxon>Microbacteriaceae</taxon>
        <taxon>Microbacterium</taxon>
    </lineage>
</organism>
<dbReference type="InterPro" id="IPR023346">
    <property type="entry name" value="Lysozyme-like_dom_sf"/>
</dbReference>
<dbReference type="RefSeq" id="WP_156243208.1">
    <property type="nucleotide sequence ID" value="NZ_BAAAZL010000007.1"/>
</dbReference>
<feature type="compositionally biased region" description="Basic and acidic residues" evidence="9">
    <location>
        <begin position="857"/>
        <end position="874"/>
    </location>
</feature>
<dbReference type="SMART" id="SM00740">
    <property type="entry name" value="PASTA"/>
    <property type="match status" value="2"/>
</dbReference>
<dbReference type="SUPFAM" id="SSF53955">
    <property type="entry name" value="Lysozyme-like"/>
    <property type="match status" value="1"/>
</dbReference>
<dbReference type="Gene3D" id="3.30.10.20">
    <property type="match status" value="2"/>
</dbReference>
<dbReference type="CDD" id="cd06577">
    <property type="entry name" value="PASTA_pknB"/>
    <property type="match status" value="2"/>
</dbReference>
<comment type="catalytic activity">
    <reaction evidence="7">
        <text>Preferential cleavage: (Ac)2-L-Lys-D-Ala-|-D-Ala. Also transpeptidation of peptidyl-alanyl moieties that are N-acyl substituents of D-alanine.</text>
        <dbReference type="EC" id="3.4.16.4"/>
    </reaction>
</comment>
<dbReference type="PANTHER" id="PTHR32282">
    <property type="entry name" value="BINDING PROTEIN TRANSPEPTIDASE, PUTATIVE-RELATED"/>
    <property type="match status" value="1"/>
</dbReference>
<dbReference type="Gene3D" id="1.10.3810.10">
    <property type="entry name" value="Biosynthetic peptidoglycan transglycosylase-like"/>
    <property type="match status" value="1"/>
</dbReference>
<dbReference type="InterPro" id="IPR001460">
    <property type="entry name" value="PCN-bd_Tpept"/>
</dbReference>
<dbReference type="GO" id="GO:0030288">
    <property type="term" value="C:outer membrane-bounded periplasmic space"/>
    <property type="evidence" value="ECO:0007669"/>
    <property type="project" value="TreeGrafter"/>
</dbReference>
<dbReference type="Gene3D" id="3.40.710.10">
    <property type="entry name" value="DD-peptidase/beta-lactamase superfamily"/>
    <property type="match status" value="1"/>
</dbReference>
<reference evidence="11 12" key="1">
    <citation type="submission" date="2018-09" db="EMBL/GenBank/DDBJ databases">
        <title>Whole genome sequencing of Microbacterium oryzae strain MB-10T.</title>
        <authorList>
            <person name="Das S.K."/>
        </authorList>
    </citation>
    <scope>NUCLEOTIDE SEQUENCE [LARGE SCALE GENOMIC DNA]</scope>
    <source>
        <strain evidence="11 12">MB-10</strain>
    </source>
</reference>
<dbReference type="GO" id="GO:0009002">
    <property type="term" value="F:serine-type D-Ala-D-Ala carboxypeptidase activity"/>
    <property type="evidence" value="ECO:0007669"/>
    <property type="project" value="UniProtKB-EC"/>
</dbReference>
<dbReference type="Pfam" id="PF00912">
    <property type="entry name" value="Transgly"/>
    <property type="match status" value="1"/>
</dbReference>
<evidence type="ECO:0000256" key="9">
    <source>
        <dbReference type="SAM" id="MobiDB-lite"/>
    </source>
</evidence>
<evidence type="ECO:0000256" key="6">
    <source>
        <dbReference type="ARBA" id="ARBA00023268"/>
    </source>
</evidence>
<feature type="domain" description="PASTA" evidence="10">
    <location>
        <begin position="714"/>
        <end position="786"/>
    </location>
</feature>
<dbReference type="Pfam" id="PF03793">
    <property type="entry name" value="PASTA"/>
    <property type="match status" value="2"/>
</dbReference>
<evidence type="ECO:0000256" key="1">
    <source>
        <dbReference type="ARBA" id="ARBA00022645"/>
    </source>
</evidence>
<gene>
    <name evidence="11" type="ORF">D7D94_14015</name>
</gene>
<dbReference type="GO" id="GO:0006508">
    <property type="term" value="P:proteolysis"/>
    <property type="evidence" value="ECO:0007669"/>
    <property type="project" value="UniProtKB-KW"/>
</dbReference>
<evidence type="ECO:0000313" key="11">
    <source>
        <dbReference type="EMBL" id="QGU28658.1"/>
    </source>
</evidence>
<dbReference type="GO" id="GO:0008658">
    <property type="term" value="F:penicillin binding"/>
    <property type="evidence" value="ECO:0007669"/>
    <property type="project" value="InterPro"/>
</dbReference>